<reference evidence="2" key="2">
    <citation type="journal article" date="2023" name="Science">
        <title>Genomic signatures of disease resistance in endangered staghorn corals.</title>
        <authorList>
            <person name="Vollmer S.V."/>
            <person name="Selwyn J.D."/>
            <person name="Despard B.A."/>
            <person name="Roesel C.L."/>
        </authorList>
    </citation>
    <scope>NUCLEOTIDE SEQUENCE</scope>
    <source>
        <strain evidence="2">K2</strain>
    </source>
</reference>
<dbReference type="AlphaFoldDB" id="A0AAD9V4D3"/>
<evidence type="ECO:0000313" key="3">
    <source>
        <dbReference type="Proteomes" id="UP001249851"/>
    </source>
</evidence>
<keyword evidence="1" id="KW-0472">Membrane</keyword>
<evidence type="ECO:0000256" key="1">
    <source>
        <dbReference type="SAM" id="Phobius"/>
    </source>
</evidence>
<feature type="transmembrane region" description="Helical" evidence="1">
    <location>
        <begin position="51"/>
        <end position="75"/>
    </location>
</feature>
<comment type="caution">
    <text evidence="2">The sequence shown here is derived from an EMBL/GenBank/DDBJ whole genome shotgun (WGS) entry which is preliminary data.</text>
</comment>
<sequence length="129" mass="14602">MAAVEPVDELKECLRASVEMLLDKLNDRLHEDMDYISQSMFFQVDLNSLDYIAIGVSLTLAIVILVFLIVFYYLAQRRTAAGGNIKEMGQKREPSSSLFATARRDVVRMTNLLCVERSEGSCRAYKEKG</sequence>
<keyword evidence="1" id="KW-0812">Transmembrane</keyword>
<evidence type="ECO:0000313" key="2">
    <source>
        <dbReference type="EMBL" id="KAK2560824.1"/>
    </source>
</evidence>
<keyword evidence="3" id="KW-1185">Reference proteome</keyword>
<dbReference type="Proteomes" id="UP001249851">
    <property type="component" value="Unassembled WGS sequence"/>
</dbReference>
<proteinExistence type="predicted"/>
<reference evidence="2" key="1">
    <citation type="journal article" date="2023" name="G3 (Bethesda)">
        <title>Whole genome assembly and annotation of the endangered Caribbean coral Acropora cervicornis.</title>
        <authorList>
            <person name="Selwyn J.D."/>
            <person name="Vollmer S.V."/>
        </authorList>
    </citation>
    <scope>NUCLEOTIDE SEQUENCE</scope>
    <source>
        <strain evidence="2">K2</strain>
    </source>
</reference>
<name>A0AAD9V4D3_ACRCE</name>
<keyword evidence="1" id="KW-1133">Transmembrane helix</keyword>
<dbReference type="EMBL" id="JARQWQ010000035">
    <property type="protein sequence ID" value="KAK2560824.1"/>
    <property type="molecule type" value="Genomic_DNA"/>
</dbReference>
<protein>
    <submittedName>
        <fullName evidence="2">Uncharacterized protein</fullName>
    </submittedName>
</protein>
<organism evidence="2 3">
    <name type="scientific">Acropora cervicornis</name>
    <name type="common">Staghorn coral</name>
    <dbReference type="NCBI Taxonomy" id="6130"/>
    <lineage>
        <taxon>Eukaryota</taxon>
        <taxon>Metazoa</taxon>
        <taxon>Cnidaria</taxon>
        <taxon>Anthozoa</taxon>
        <taxon>Hexacorallia</taxon>
        <taxon>Scleractinia</taxon>
        <taxon>Astrocoeniina</taxon>
        <taxon>Acroporidae</taxon>
        <taxon>Acropora</taxon>
    </lineage>
</organism>
<gene>
    <name evidence="2" type="ORF">P5673_016629</name>
</gene>
<accession>A0AAD9V4D3</accession>